<proteinExistence type="predicted"/>
<dbReference type="Proteomes" id="UP000078200">
    <property type="component" value="Unassembled WGS sequence"/>
</dbReference>
<feature type="transmembrane region" description="Helical" evidence="1">
    <location>
        <begin position="6"/>
        <end position="23"/>
    </location>
</feature>
<accession>A0A1A9VY83</accession>
<feature type="transmembrane region" description="Helical" evidence="1">
    <location>
        <begin position="35"/>
        <end position="57"/>
    </location>
</feature>
<keyword evidence="1" id="KW-1133">Transmembrane helix</keyword>
<evidence type="ECO:0000313" key="2">
    <source>
        <dbReference type="EnsemblMetazoa" id="GAUT051527-PA"/>
    </source>
</evidence>
<dbReference type="VEuPathDB" id="VectorBase:GAUT051527"/>
<keyword evidence="3" id="KW-1185">Reference proteome</keyword>
<organism evidence="2 3">
    <name type="scientific">Glossina austeni</name>
    <name type="common">Savannah tsetse fly</name>
    <dbReference type="NCBI Taxonomy" id="7395"/>
    <lineage>
        <taxon>Eukaryota</taxon>
        <taxon>Metazoa</taxon>
        <taxon>Ecdysozoa</taxon>
        <taxon>Arthropoda</taxon>
        <taxon>Hexapoda</taxon>
        <taxon>Insecta</taxon>
        <taxon>Pterygota</taxon>
        <taxon>Neoptera</taxon>
        <taxon>Endopterygota</taxon>
        <taxon>Diptera</taxon>
        <taxon>Brachycera</taxon>
        <taxon>Muscomorpha</taxon>
        <taxon>Hippoboscoidea</taxon>
        <taxon>Glossinidae</taxon>
        <taxon>Glossina</taxon>
    </lineage>
</organism>
<protein>
    <submittedName>
        <fullName evidence="2">Uncharacterized protein</fullName>
    </submittedName>
</protein>
<dbReference type="AlphaFoldDB" id="A0A1A9VY83"/>
<sequence length="104" mass="12291">MISLASYFHFIYLFIFCLFAQLLRHQDKTLAACGVYVTYFNLLICEYIELFVSLMTYSTTEMFELIKQIYPVANCTRDEKTHLKDHREDVNDDPECRAIDISDN</sequence>
<evidence type="ECO:0000256" key="1">
    <source>
        <dbReference type="SAM" id="Phobius"/>
    </source>
</evidence>
<keyword evidence="1" id="KW-0812">Transmembrane</keyword>
<evidence type="ECO:0000313" key="3">
    <source>
        <dbReference type="Proteomes" id="UP000078200"/>
    </source>
</evidence>
<name>A0A1A9VY83_GLOAU</name>
<dbReference type="EnsemblMetazoa" id="GAUT051527-RA">
    <property type="protein sequence ID" value="GAUT051527-PA"/>
    <property type="gene ID" value="GAUT051527"/>
</dbReference>
<reference evidence="2" key="1">
    <citation type="submission" date="2020-05" db="UniProtKB">
        <authorList>
            <consortium name="EnsemblMetazoa"/>
        </authorList>
    </citation>
    <scope>IDENTIFICATION</scope>
    <source>
        <strain evidence="2">TTRI</strain>
    </source>
</reference>
<keyword evidence="1" id="KW-0472">Membrane</keyword>